<dbReference type="Gene3D" id="3.40.50.12780">
    <property type="entry name" value="N-terminal domain of ligase-like"/>
    <property type="match status" value="1"/>
</dbReference>
<comment type="caution">
    <text evidence="3">The sequence shown here is derived from an EMBL/GenBank/DDBJ whole genome shotgun (WGS) entry which is preliminary data.</text>
</comment>
<feature type="domain" description="AMP-dependent synthetase/ligase" evidence="2">
    <location>
        <begin position="26"/>
        <end position="424"/>
    </location>
</feature>
<dbReference type="InterPro" id="IPR020845">
    <property type="entry name" value="AMP-binding_CS"/>
</dbReference>
<dbReference type="Pfam" id="PF00501">
    <property type="entry name" value="AMP-binding"/>
    <property type="match status" value="1"/>
</dbReference>
<evidence type="ECO:0000259" key="2">
    <source>
        <dbReference type="Pfam" id="PF00501"/>
    </source>
</evidence>
<gene>
    <name evidence="3" type="ORF">IAC50_00705</name>
</gene>
<dbReference type="Proteomes" id="UP000824090">
    <property type="component" value="Unassembled WGS sequence"/>
</dbReference>
<evidence type="ECO:0000313" key="3">
    <source>
        <dbReference type="EMBL" id="HIU25004.1"/>
    </source>
</evidence>
<organism evidence="3 4">
    <name type="scientific">Candidatus Allocopromorpha excrementigallinarum</name>
    <dbReference type="NCBI Taxonomy" id="2840742"/>
    <lineage>
        <taxon>Bacteria</taxon>
        <taxon>Bacillati</taxon>
        <taxon>Bacillota</taxon>
        <taxon>Clostridia</taxon>
        <taxon>Eubacteriales</taxon>
        <taxon>Eubacteriaceae</taxon>
        <taxon>Eubacteriaceae incertae sedis</taxon>
        <taxon>Candidatus Allocopromorpha</taxon>
    </lineage>
</organism>
<comment type="catalytic activity">
    <reaction evidence="1">
        <text>a long-chain fatty acid + ATP + CoA = a long-chain fatty acyl-CoA + AMP + diphosphate</text>
        <dbReference type="Rhea" id="RHEA:15421"/>
        <dbReference type="ChEBI" id="CHEBI:30616"/>
        <dbReference type="ChEBI" id="CHEBI:33019"/>
        <dbReference type="ChEBI" id="CHEBI:57287"/>
        <dbReference type="ChEBI" id="CHEBI:57560"/>
        <dbReference type="ChEBI" id="CHEBI:83139"/>
        <dbReference type="ChEBI" id="CHEBI:456215"/>
        <dbReference type="EC" id="6.2.1.3"/>
    </reaction>
    <physiologicalReaction direction="left-to-right" evidence="1">
        <dbReference type="Rhea" id="RHEA:15422"/>
    </physiologicalReaction>
</comment>
<dbReference type="SUPFAM" id="SSF56801">
    <property type="entry name" value="Acetyl-CoA synthetase-like"/>
    <property type="match status" value="1"/>
</dbReference>
<dbReference type="AlphaFoldDB" id="A0A9D1HZ32"/>
<sequence>MNSRKYRNVFYNTRDIKDLRDLVHSSAELYGDDSAFLVKDKPSGAYRGISYRQFEEDVDSLGTELLNMGLKGEKVALIGENSYQWVVTYLAVTNGTGVIVPLDKELPETEIRNLIERAEAGALVFSEKTADRLAGILEDENAPRIKIKIGEGHCTEGIYSWSDILERGRAAVEKGNREFTDAIIDREAMCSLLFTSGTTGSSKGVMLSHKNISANVVNMSKYVKIRRPGGGLSVLPMHHTYELTCHVFTAVYQGVFVAICEGLRYIQQNLKESEASVMVGVPAVFEAMHKKVWKQAEASGFASKMKKAMDVSRRLKLYNRQGVMRTVFSKIHRSLGNNISLFISGGAAINPDVIRDYEALGIPMIQGYGMTENAPIIAVNRDYYSKADSVGKPMPGTQIRILDPDEDGIGEIICRGPSVMIGYYKDPEATAEAIKDGWLYTGDYGKFDSEGFLYICGRKKNVIVTKNGKNIFPEEIEQLLLESPFIEEVVVYGALNKGDGGILVKAEIYPDFEEVEEKLGNRDSEEVKALIKDEIEKVNDIMPVYKRVKRFKIRNTEFEKTTTRKIRRLGSGVKEEED</sequence>
<dbReference type="InterPro" id="IPR042099">
    <property type="entry name" value="ANL_N_sf"/>
</dbReference>
<dbReference type="GO" id="GO:0004467">
    <property type="term" value="F:long-chain fatty acid-CoA ligase activity"/>
    <property type="evidence" value="ECO:0007669"/>
    <property type="project" value="UniProtKB-EC"/>
</dbReference>
<evidence type="ECO:0000256" key="1">
    <source>
        <dbReference type="ARBA" id="ARBA00024484"/>
    </source>
</evidence>
<evidence type="ECO:0000313" key="4">
    <source>
        <dbReference type="Proteomes" id="UP000824090"/>
    </source>
</evidence>
<proteinExistence type="predicted"/>
<dbReference type="PANTHER" id="PTHR43272:SF52">
    <property type="entry name" value="AMP-DEPENDENT SYNTHETASE_LIGASE DOMAIN-CONTAINING PROTEIN"/>
    <property type="match status" value="1"/>
</dbReference>
<dbReference type="InterPro" id="IPR000873">
    <property type="entry name" value="AMP-dep_synth/lig_dom"/>
</dbReference>
<dbReference type="Pfam" id="PF23562">
    <property type="entry name" value="AMP-binding_C_3"/>
    <property type="match status" value="1"/>
</dbReference>
<accession>A0A9D1HZ32</accession>
<dbReference type="PANTHER" id="PTHR43272">
    <property type="entry name" value="LONG-CHAIN-FATTY-ACID--COA LIGASE"/>
    <property type="match status" value="1"/>
</dbReference>
<dbReference type="GO" id="GO:0016020">
    <property type="term" value="C:membrane"/>
    <property type="evidence" value="ECO:0007669"/>
    <property type="project" value="TreeGrafter"/>
</dbReference>
<dbReference type="InterPro" id="IPR045851">
    <property type="entry name" value="AMP-bd_C_sf"/>
</dbReference>
<name>A0A9D1HZ32_9FIRM</name>
<reference evidence="3" key="2">
    <citation type="journal article" date="2021" name="PeerJ">
        <title>Extensive microbial diversity within the chicken gut microbiome revealed by metagenomics and culture.</title>
        <authorList>
            <person name="Gilroy R."/>
            <person name="Ravi A."/>
            <person name="Getino M."/>
            <person name="Pursley I."/>
            <person name="Horton D.L."/>
            <person name="Alikhan N.F."/>
            <person name="Baker D."/>
            <person name="Gharbi K."/>
            <person name="Hall N."/>
            <person name="Watson M."/>
            <person name="Adriaenssens E.M."/>
            <person name="Foster-Nyarko E."/>
            <person name="Jarju S."/>
            <person name="Secka A."/>
            <person name="Antonio M."/>
            <person name="Oren A."/>
            <person name="Chaudhuri R.R."/>
            <person name="La Ragione R."/>
            <person name="Hildebrand F."/>
            <person name="Pallen M.J."/>
        </authorList>
    </citation>
    <scope>NUCLEOTIDE SEQUENCE</scope>
    <source>
        <strain evidence="3">ChiHcec3-6078</strain>
    </source>
</reference>
<dbReference type="PROSITE" id="PS00455">
    <property type="entry name" value="AMP_BINDING"/>
    <property type="match status" value="1"/>
</dbReference>
<dbReference type="Gene3D" id="3.30.300.30">
    <property type="match status" value="1"/>
</dbReference>
<dbReference type="EMBL" id="DVMP01000015">
    <property type="protein sequence ID" value="HIU25004.1"/>
    <property type="molecule type" value="Genomic_DNA"/>
</dbReference>
<protein>
    <submittedName>
        <fullName evidence="3">AMP-binding protein</fullName>
    </submittedName>
</protein>
<reference evidence="3" key="1">
    <citation type="submission" date="2020-10" db="EMBL/GenBank/DDBJ databases">
        <authorList>
            <person name="Gilroy R."/>
        </authorList>
    </citation>
    <scope>NUCLEOTIDE SEQUENCE</scope>
    <source>
        <strain evidence="3">ChiHcec3-6078</strain>
    </source>
</reference>